<evidence type="ECO:0000313" key="3">
    <source>
        <dbReference type="Proteomes" id="UP000770717"/>
    </source>
</evidence>
<name>A0A8J6B0P0_ELECQ</name>
<organism evidence="2 3">
    <name type="scientific">Eleutherodactylus coqui</name>
    <name type="common">Puerto Rican coqui</name>
    <dbReference type="NCBI Taxonomy" id="57060"/>
    <lineage>
        <taxon>Eukaryota</taxon>
        <taxon>Metazoa</taxon>
        <taxon>Chordata</taxon>
        <taxon>Craniata</taxon>
        <taxon>Vertebrata</taxon>
        <taxon>Euteleostomi</taxon>
        <taxon>Amphibia</taxon>
        <taxon>Batrachia</taxon>
        <taxon>Anura</taxon>
        <taxon>Neobatrachia</taxon>
        <taxon>Hyloidea</taxon>
        <taxon>Eleutherodactylidae</taxon>
        <taxon>Eleutherodactylinae</taxon>
        <taxon>Eleutherodactylus</taxon>
        <taxon>Eleutherodactylus</taxon>
    </lineage>
</organism>
<comment type="caution">
    <text evidence="2">The sequence shown here is derived from an EMBL/GenBank/DDBJ whole genome shotgun (WGS) entry which is preliminary data.</text>
</comment>
<evidence type="ECO:0000313" key="2">
    <source>
        <dbReference type="EMBL" id="KAG9460934.1"/>
    </source>
</evidence>
<reference evidence="2" key="1">
    <citation type="thesis" date="2020" institute="ProQuest LLC" country="789 East Eisenhower Parkway, Ann Arbor, MI, USA">
        <title>Comparative Genomics and Chromosome Evolution.</title>
        <authorList>
            <person name="Mudd A.B."/>
        </authorList>
    </citation>
    <scope>NUCLEOTIDE SEQUENCE</scope>
    <source>
        <strain evidence="2">HN-11 Male</strain>
        <tissue evidence="2">Kidney and liver</tissue>
    </source>
</reference>
<protein>
    <submittedName>
        <fullName evidence="2">Uncharacterized protein</fullName>
    </submittedName>
</protein>
<dbReference type="AlphaFoldDB" id="A0A8J6B0P0"/>
<feature type="region of interest" description="Disordered" evidence="1">
    <location>
        <begin position="59"/>
        <end position="83"/>
    </location>
</feature>
<dbReference type="EMBL" id="WNTK01032863">
    <property type="protein sequence ID" value="KAG9460934.1"/>
    <property type="molecule type" value="Genomic_DNA"/>
</dbReference>
<accession>A0A8J6B0P0</accession>
<evidence type="ECO:0000256" key="1">
    <source>
        <dbReference type="SAM" id="MobiDB-lite"/>
    </source>
</evidence>
<sequence length="83" mass="9320">MQSAKLHDSGHVAVPRFNFFFTAGFCARQWVNQRMRERPAAGVTRDGIAAAFRHGSSAYILKPETQQQSGRDSQKPHPHAAWN</sequence>
<proteinExistence type="predicted"/>
<dbReference type="Proteomes" id="UP000770717">
    <property type="component" value="Unassembled WGS sequence"/>
</dbReference>
<keyword evidence="3" id="KW-1185">Reference proteome</keyword>
<gene>
    <name evidence="2" type="ORF">GDO78_018672</name>
</gene>